<name>A0A4C1V4M3_EUMVA</name>
<protein>
    <submittedName>
        <fullName evidence="1">Uncharacterized protein</fullName>
    </submittedName>
</protein>
<accession>A0A4C1V4M3</accession>
<dbReference type="AlphaFoldDB" id="A0A4C1V4M3"/>
<organism evidence="1 2">
    <name type="scientific">Eumeta variegata</name>
    <name type="common">Bagworm moth</name>
    <name type="synonym">Eumeta japonica</name>
    <dbReference type="NCBI Taxonomy" id="151549"/>
    <lineage>
        <taxon>Eukaryota</taxon>
        <taxon>Metazoa</taxon>
        <taxon>Ecdysozoa</taxon>
        <taxon>Arthropoda</taxon>
        <taxon>Hexapoda</taxon>
        <taxon>Insecta</taxon>
        <taxon>Pterygota</taxon>
        <taxon>Neoptera</taxon>
        <taxon>Endopterygota</taxon>
        <taxon>Lepidoptera</taxon>
        <taxon>Glossata</taxon>
        <taxon>Ditrysia</taxon>
        <taxon>Tineoidea</taxon>
        <taxon>Psychidae</taxon>
        <taxon>Oiketicinae</taxon>
        <taxon>Eumeta</taxon>
    </lineage>
</organism>
<comment type="caution">
    <text evidence="1">The sequence shown here is derived from an EMBL/GenBank/DDBJ whole genome shotgun (WGS) entry which is preliminary data.</text>
</comment>
<evidence type="ECO:0000313" key="1">
    <source>
        <dbReference type="EMBL" id="GBP33185.1"/>
    </source>
</evidence>
<keyword evidence="2" id="KW-1185">Reference proteome</keyword>
<evidence type="ECO:0000313" key="2">
    <source>
        <dbReference type="Proteomes" id="UP000299102"/>
    </source>
</evidence>
<dbReference type="EMBL" id="BGZK01000270">
    <property type="protein sequence ID" value="GBP33185.1"/>
    <property type="molecule type" value="Genomic_DNA"/>
</dbReference>
<reference evidence="1 2" key="1">
    <citation type="journal article" date="2019" name="Commun. Biol.">
        <title>The bagworm genome reveals a unique fibroin gene that provides high tensile strength.</title>
        <authorList>
            <person name="Kono N."/>
            <person name="Nakamura H."/>
            <person name="Ohtoshi R."/>
            <person name="Tomita M."/>
            <person name="Numata K."/>
            <person name="Arakawa K."/>
        </authorList>
    </citation>
    <scope>NUCLEOTIDE SEQUENCE [LARGE SCALE GENOMIC DNA]</scope>
</reference>
<proteinExistence type="predicted"/>
<gene>
    <name evidence="1" type="ORF">EVAR_14866_1</name>
</gene>
<dbReference type="Proteomes" id="UP000299102">
    <property type="component" value="Unassembled WGS sequence"/>
</dbReference>
<sequence length="70" mass="7440">MGARGPGRDGYAARRLIIRRFVAAAPGTSPVTLNFPQIVAVLTKMFLASTSRGSVAKYYISSALGYGVYV</sequence>